<organism evidence="3 4">
    <name type="scientific">Iris pallida</name>
    <name type="common">Sweet iris</name>
    <dbReference type="NCBI Taxonomy" id="29817"/>
    <lineage>
        <taxon>Eukaryota</taxon>
        <taxon>Viridiplantae</taxon>
        <taxon>Streptophyta</taxon>
        <taxon>Embryophyta</taxon>
        <taxon>Tracheophyta</taxon>
        <taxon>Spermatophyta</taxon>
        <taxon>Magnoliopsida</taxon>
        <taxon>Liliopsida</taxon>
        <taxon>Asparagales</taxon>
        <taxon>Iridaceae</taxon>
        <taxon>Iridoideae</taxon>
        <taxon>Irideae</taxon>
        <taxon>Iris</taxon>
    </lineage>
</organism>
<reference evidence="3" key="1">
    <citation type="journal article" date="2023" name="GigaByte">
        <title>Genome assembly of the bearded iris, Iris pallida Lam.</title>
        <authorList>
            <person name="Bruccoleri R.E."/>
            <person name="Oakeley E.J."/>
            <person name="Faust A.M.E."/>
            <person name="Altorfer M."/>
            <person name="Dessus-Babus S."/>
            <person name="Burckhardt D."/>
            <person name="Oertli M."/>
            <person name="Naumann U."/>
            <person name="Petersen F."/>
            <person name="Wong J."/>
        </authorList>
    </citation>
    <scope>NUCLEOTIDE SEQUENCE</scope>
    <source>
        <strain evidence="3">GSM-AAB239-AS_SAM_17_03QT</strain>
    </source>
</reference>
<gene>
    <name evidence="3" type="ORF">M6B38_143650</name>
</gene>
<evidence type="ECO:0000313" key="3">
    <source>
        <dbReference type="EMBL" id="KAJ6813442.1"/>
    </source>
</evidence>
<evidence type="ECO:0000256" key="1">
    <source>
        <dbReference type="SAM" id="MobiDB-lite"/>
    </source>
</evidence>
<proteinExistence type="predicted"/>
<dbReference type="EMBL" id="JANAVB010030418">
    <property type="protein sequence ID" value="KAJ6813442.1"/>
    <property type="molecule type" value="Genomic_DNA"/>
</dbReference>
<keyword evidence="2" id="KW-1133">Transmembrane helix</keyword>
<sequence>MFEFEAVGWNSQEDSRSSRRDGRLPETRGRGRRSLFCLPRNFFNPIKSIALSLLLILISLLHFFHFHQNYFSLSPPILTRAPPPTLSSASHHHMAPPSTFLQQWAFAITTDDWAAAGRIADRSLLFVSGIIDVTWSGSQGRSSRASASVPKPYFFFLVRSRVPKS</sequence>
<feature type="region of interest" description="Disordered" evidence="1">
    <location>
        <begin position="1"/>
        <end position="28"/>
    </location>
</feature>
<keyword evidence="2" id="KW-0812">Transmembrane</keyword>
<comment type="caution">
    <text evidence="3">The sequence shown here is derived from an EMBL/GenBank/DDBJ whole genome shotgun (WGS) entry which is preliminary data.</text>
</comment>
<dbReference type="AlphaFoldDB" id="A0AAX6FAS1"/>
<protein>
    <submittedName>
        <fullName evidence="3">Uncharacterized protein</fullName>
    </submittedName>
</protein>
<keyword evidence="4" id="KW-1185">Reference proteome</keyword>
<accession>A0AAX6FAS1</accession>
<dbReference type="Proteomes" id="UP001140949">
    <property type="component" value="Unassembled WGS sequence"/>
</dbReference>
<name>A0AAX6FAS1_IRIPA</name>
<evidence type="ECO:0000256" key="2">
    <source>
        <dbReference type="SAM" id="Phobius"/>
    </source>
</evidence>
<reference evidence="3" key="2">
    <citation type="submission" date="2023-04" db="EMBL/GenBank/DDBJ databases">
        <authorList>
            <person name="Bruccoleri R.E."/>
            <person name="Oakeley E.J."/>
            <person name="Faust A.-M."/>
            <person name="Dessus-Babus S."/>
            <person name="Altorfer M."/>
            <person name="Burckhardt D."/>
            <person name="Oertli M."/>
            <person name="Naumann U."/>
            <person name="Petersen F."/>
            <person name="Wong J."/>
        </authorList>
    </citation>
    <scope>NUCLEOTIDE SEQUENCE</scope>
    <source>
        <strain evidence="3">GSM-AAB239-AS_SAM_17_03QT</strain>
        <tissue evidence="3">Leaf</tissue>
    </source>
</reference>
<keyword evidence="2" id="KW-0472">Membrane</keyword>
<evidence type="ECO:0000313" key="4">
    <source>
        <dbReference type="Proteomes" id="UP001140949"/>
    </source>
</evidence>
<feature type="compositionally biased region" description="Basic and acidic residues" evidence="1">
    <location>
        <begin position="13"/>
        <end position="28"/>
    </location>
</feature>
<feature type="transmembrane region" description="Helical" evidence="2">
    <location>
        <begin position="42"/>
        <end position="64"/>
    </location>
</feature>